<accession>A0A0M2KG33</accession>
<feature type="compositionally biased region" description="Basic and acidic residues" evidence="1">
    <location>
        <begin position="55"/>
        <end position="70"/>
    </location>
</feature>
<keyword evidence="3" id="KW-1185">Reference proteome</keyword>
<evidence type="ECO:0000313" key="2">
    <source>
        <dbReference type="EMBL" id="KKF36163.1"/>
    </source>
</evidence>
<protein>
    <submittedName>
        <fullName evidence="2">Uncharacterized protein</fullName>
    </submittedName>
</protein>
<evidence type="ECO:0000256" key="1">
    <source>
        <dbReference type="SAM" id="MobiDB-lite"/>
    </source>
</evidence>
<dbReference type="Proteomes" id="UP000033924">
    <property type="component" value="Unassembled WGS sequence"/>
</dbReference>
<dbReference type="PATRIC" id="fig|65700.7.peg.3305"/>
<reference evidence="2 3" key="1">
    <citation type="submission" date="2015-01" db="EMBL/GenBank/DDBJ databases">
        <title>Erwinia tracheiphila.</title>
        <authorList>
            <person name="Shapiro L.R."/>
        </authorList>
    </citation>
    <scope>NUCLEOTIDE SEQUENCE [LARGE SCALE GENOMIC DNA]</scope>
    <source>
        <strain evidence="2 3">BuffGH</strain>
    </source>
</reference>
<dbReference type="EMBL" id="JXNU01000003">
    <property type="protein sequence ID" value="KKF36163.1"/>
    <property type="molecule type" value="Genomic_DNA"/>
</dbReference>
<organism evidence="2 3">
    <name type="scientific">Erwinia tracheiphila</name>
    <dbReference type="NCBI Taxonomy" id="65700"/>
    <lineage>
        <taxon>Bacteria</taxon>
        <taxon>Pseudomonadati</taxon>
        <taxon>Pseudomonadota</taxon>
        <taxon>Gammaproteobacteria</taxon>
        <taxon>Enterobacterales</taxon>
        <taxon>Erwiniaceae</taxon>
        <taxon>Erwinia</taxon>
    </lineage>
</organism>
<dbReference type="AlphaFoldDB" id="A0A0M2KG33"/>
<gene>
    <name evidence="2" type="ORF">SY86_13150</name>
</gene>
<comment type="caution">
    <text evidence="2">The sequence shown here is derived from an EMBL/GenBank/DDBJ whole genome shotgun (WGS) entry which is preliminary data.</text>
</comment>
<name>A0A0M2KG33_9GAMM</name>
<evidence type="ECO:0000313" key="3">
    <source>
        <dbReference type="Proteomes" id="UP000033924"/>
    </source>
</evidence>
<sequence>MPEGLLCHGSSQQQTGTTSNWWRTHPVLFRRDARGKKTVPCPDKGAETPGLKTDWLGRRDKPHIPPRKEE</sequence>
<feature type="region of interest" description="Disordered" evidence="1">
    <location>
        <begin position="1"/>
        <end position="70"/>
    </location>
</feature>
<feature type="compositionally biased region" description="Polar residues" evidence="1">
    <location>
        <begin position="9"/>
        <end position="22"/>
    </location>
</feature>
<proteinExistence type="predicted"/>